<evidence type="ECO:0000313" key="1">
    <source>
        <dbReference type="EMBL" id="CAG4974862.1"/>
    </source>
</evidence>
<dbReference type="EMBL" id="OU015430">
    <property type="protein sequence ID" value="CAG4974862.1"/>
    <property type="molecule type" value="Genomic_DNA"/>
</dbReference>
<accession>A0ABM8UGT4</accession>
<dbReference type="Proteomes" id="UP000680116">
    <property type="component" value="Chromosome"/>
</dbReference>
<sequence>MVKGSGGSAVKPAIDARTAAASLFPPMRPRLGQALCALLFAVVVSSPGHAHENAPGVPPVHPEITSAQAAFDTLFWDIDDGKFPLDSRAQTSATLARLEQAIPPGDVRVERDGLPG</sequence>
<name>A0ABM8UGT4_9GAMM</name>
<gene>
    <name evidence="1" type="ORF">LYB30171_01768</name>
</gene>
<dbReference type="RefSeq" id="WP_215218346.1">
    <property type="nucleotide sequence ID" value="NZ_OU015430.1"/>
</dbReference>
<keyword evidence="2" id="KW-1185">Reference proteome</keyword>
<reference evidence="1 2" key="1">
    <citation type="submission" date="2021-04" db="EMBL/GenBank/DDBJ databases">
        <authorList>
            <person name="Rodrigo-Torres L."/>
            <person name="Arahal R. D."/>
            <person name="Lucena T."/>
        </authorList>
    </citation>
    <scope>NUCLEOTIDE SEQUENCE [LARGE SCALE GENOMIC DNA]</scope>
    <source>
        <strain evidence="1 2">CECT 30171</strain>
    </source>
</reference>
<evidence type="ECO:0000313" key="2">
    <source>
        <dbReference type="Proteomes" id="UP000680116"/>
    </source>
</evidence>
<proteinExistence type="predicted"/>
<organism evidence="1 2">
    <name type="scientific">Novilysobacter luteus</name>
    <dbReference type="NCBI Taxonomy" id="2822368"/>
    <lineage>
        <taxon>Bacteria</taxon>
        <taxon>Pseudomonadati</taxon>
        <taxon>Pseudomonadota</taxon>
        <taxon>Gammaproteobacteria</taxon>
        <taxon>Lysobacterales</taxon>
        <taxon>Lysobacteraceae</taxon>
        <taxon>Novilysobacter</taxon>
    </lineage>
</organism>
<protein>
    <submittedName>
        <fullName evidence="1">Uncharacterized protein</fullName>
    </submittedName>
</protein>